<evidence type="ECO:0000313" key="5">
    <source>
        <dbReference type="EMBL" id="BDS13180.1"/>
    </source>
</evidence>
<keyword evidence="3" id="KW-0812">Transmembrane</keyword>
<evidence type="ECO:0000256" key="3">
    <source>
        <dbReference type="SAM" id="Phobius"/>
    </source>
</evidence>
<dbReference type="Proteomes" id="UP001060919">
    <property type="component" value="Chromosome"/>
</dbReference>
<dbReference type="PROSITE" id="PS50005">
    <property type="entry name" value="TPR"/>
    <property type="match status" value="1"/>
</dbReference>
<dbReference type="SUPFAM" id="SSF55874">
    <property type="entry name" value="ATPase domain of HSP90 chaperone/DNA topoisomerase II/histidine kinase"/>
    <property type="match status" value="1"/>
</dbReference>
<dbReference type="InterPro" id="IPR050640">
    <property type="entry name" value="Bact_2-comp_sensor_kinase"/>
</dbReference>
<reference evidence="5" key="1">
    <citation type="submission" date="2022-09" db="EMBL/GenBank/DDBJ databases">
        <title>Aureispira anguillicida sp. nov., isolated from Leptocephalus of Japanese eel Anguilla japonica.</title>
        <authorList>
            <person name="Yuasa K."/>
            <person name="Mekata T."/>
            <person name="Ikunari K."/>
        </authorList>
    </citation>
    <scope>NUCLEOTIDE SEQUENCE</scope>
    <source>
        <strain evidence="5">EL160426</strain>
    </source>
</reference>
<protein>
    <submittedName>
        <fullName evidence="5">Tetratricopeptide repeat protein</fullName>
    </submittedName>
</protein>
<name>A0A916DV54_9BACT</name>
<dbReference type="KEGG" id="aup:AsAng_0039080"/>
<dbReference type="InterPro" id="IPR036890">
    <property type="entry name" value="HATPase_C_sf"/>
</dbReference>
<accession>A0A916DV54</accession>
<dbReference type="Pfam" id="PF06580">
    <property type="entry name" value="His_kinase"/>
    <property type="match status" value="1"/>
</dbReference>
<keyword evidence="1" id="KW-0802">TPR repeat</keyword>
<feature type="transmembrane region" description="Helical" evidence="3">
    <location>
        <begin position="532"/>
        <end position="552"/>
    </location>
</feature>
<dbReference type="GO" id="GO:0000155">
    <property type="term" value="F:phosphorelay sensor kinase activity"/>
    <property type="evidence" value="ECO:0007669"/>
    <property type="project" value="InterPro"/>
</dbReference>
<feature type="coiled-coil region" evidence="2">
    <location>
        <begin position="490"/>
        <end position="519"/>
    </location>
</feature>
<sequence>MKISRLIYSIVLVFFSSIVVFGQTKLEVLEEKLQNAPKDSIAELHFLIAKEALFGIPKLDKVSSHANQLYVLSKEVQDKRGMARSMDLMAEVALRKGDLNKVVECAQQLDTLARVLKDSQTLSKSFDFLADVFLNQGKVKEATQQYYKILNLLLPQKNYEYIGYYYFKIAMIFVQTQQLDSAEVYYNKIYDLPCQGTLGIKTKENAAITKIHQNNYIAALKFAQKALACARDIEDTRHEIEVLNLIGKLLSTIGNYEEAMPYLVEALNKNIKSVDSLNIGLSYVALAMVNQKLENYPTAIEQFNLGIEIGKKIFKDPKTYLGEDLGTWYGNLGALYQKMNKTDSALLYYNKSTDWLYQKQDQHGIASTLSQVASLLVEQMGAYNRGLDSLDRAEAFIDLNENSGPVLFAIYITKGHAYEGLNKNAQALTYFQKAEALAKKLQSNVELEAIYKAMADFYSQQKNYKEAYAYQVLANAIHEKYLSEEKQMEMVSLQIKYESEKLKRENLELEKNNELQQQELAFNAQLNTRNRYIILGLILLILLLIGIGTLIYRQKNLQTEFKIMRLEQKALKAQINPHFFFNVLNSLQGTILSEEPMVAYKYHTKFTKLMRLILMQSDQEGIALNEEIEALRLYLELEQLRTGAAFDFEIVNDLEGDDKAIVPSMLLQPFVENAIWHGVMNREEGEEKKIIIRIKGKGERIVCEIEDTGVGRKQAELIKQQKSNKHESMGMKVTQNRLELFQLRYKMPLNFGIQDVLDPQGKIFGTKVKVEIPTI</sequence>
<dbReference type="PANTHER" id="PTHR34220:SF7">
    <property type="entry name" value="SENSOR HISTIDINE KINASE YPDA"/>
    <property type="match status" value="1"/>
</dbReference>
<keyword evidence="3" id="KW-1133">Transmembrane helix</keyword>
<dbReference type="EMBL" id="AP026867">
    <property type="protein sequence ID" value="BDS13180.1"/>
    <property type="molecule type" value="Genomic_DNA"/>
</dbReference>
<evidence type="ECO:0000259" key="4">
    <source>
        <dbReference type="Pfam" id="PF06580"/>
    </source>
</evidence>
<keyword evidence="6" id="KW-1185">Reference proteome</keyword>
<dbReference type="GO" id="GO:0016020">
    <property type="term" value="C:membrane"/>
    <property type="evidence" value="ECO:0007669"/>
    <property type="project" value="InterPro"/>
</dbReference>
<dbReference type="InterPro" id="IPR011990">
    <property type="entry name" value="TPR-like_helical_dom_sf"/>
</dbReference>
<gene>
    <name evidence="5" type="ORF">AsAng_0039080</name>
</gene>
<dbReference type="InterPro" id="IPR019734">
    <property type="entry name" value="TPR_rpt"/>
</dbReference>
<dbReference type="Gene3D" id="3.30.565.10">
    <property type="entry name" value="Histidine kinase-like ATPase, C-terminal domain"/>
    <property type="match status" value="1"/>
</dbReference>
<proteinExistence type="predicted"/>
<dbReference type="SUPFAM" id="SSF48452">
    <property type="entry name" value="TPR-like"/>
    <property type="match status" value="3"/>
</dbReference>
<evidence type="ECO:0000313" key="6">
    <source>
        <dbReference type="Proteomes" id="UP001060919"/>
    </source>
</evidence>
<dbReference type="SMART" id="SM00028">
    <property type="entry name" value="TPR"/>
    <property type="match status" value="5"/>
</dbReference>
<dbReference type="Pfam" id="PF13181">
    <property type="entry name" value="TPR_8"/>
    <property type="match status" value="3"/>
</dbReference>
<dbReference type="Pfam" id="PF13424">
    <property type="entry name" value="TPR_12"/>
    <property type="match status" value="1"/>
</dbReference>
<keyword evidence="2" id="KW-0175">Coiled coil</keyword>
<keyword evidence="3" id="KW-0472">Membrane</keyword>
<organism evidence="5 6">
    <name type="scientific">Aureispira anguillae</name>
    <dbReference type="NCBI Taxonomy" id="2864201"/>
    <lineage>
        <taxon>Bacteria</taxon>
        <taxon>Pseudomonadati</taxon>
        <taxon>Bacteroidota</taxon>
        <taxon>Saprospiria</taxon>
        <taxon>Saprospirales</taxon>
        <taxon>Saprospiraceae</taxon>
        <taxon>Aureispira</taxon>
    </lineage>
</organism>
<dbReference type="PANTHER" id="PTHR34220">
    <property type="entry name" value="SENSOR HISTIDINE KINASE YPDA"/>
    <property type="match status" value="1"/>
</dbReference>
<feature type="domain" description="Signal transduction histidine kinase internal region" evidence="4">
    <location>
        <begin position="567"/>
        <end position="644"/>
    </location>
</feature>
<feature type="repeat" description="TPR" evidence="1">
    <location>
        <begin position="240"/>
        <end position="273"/>
    </location>
</feature>
<evidence type="ECO:0000256" key="1">
    <source>
        <dbReference type="PROSITE-ProRule" id="PRU00339"/>
    </source>
</evidence>
<evidence type="ECO:0000256" key="2">
    <source>
        <dbReference type="SAM" id="Coils"/>
    </source>
</evidence>
<dbReference type="Gene3D" id="1.25.40.10">
    <property type="entry name" value="Tetratricopeptide repeat domain"/>
    <property type="match status" value="4"/>
</dbReference>
<dbReference type="InterPro" id="IPR010559">
    <property type="entry name" value="Sig_transdc_His_kin_internal"/>
</dbReference>
<dbReference type="AlphaFoldDB" id="A0A916DV54"/>